<dbReference type="InterPro" id="IPR032466">
    <property type="entry name" value="Metal_Hydrolase"/>
</dbReference>
<proteinExistence type="predicted"/>
<evidence type="ECO:0000313" key="4">
    <source>
        <dbReference type="Proteomes" id="UP000016534"/>
    </source>
</evidence>
<dbReference type="GO" id="GO:0016787">
    <property type="term" value="F:hydrolase activity"/>
    <property type="evidence" value="ECO:0007669"/>
    <property type="project" value="UniProtKB-KW"/>
</dbReference>
<dbReference type="PANTHER" id="PTHR43135:SF3">
    <property type="entry name" value="ALPHA-D-RIBOSE 1-METHYLPHOSPHONATE 5-TRIPHOSPHATE DIPHOSPHATASE"/>
    <property type="match status" value="1"/>
</dbReference>
<dbReference type="SUPFAM" id="SSF51556">
    <property type="entry name" value="Metallo-dependent hydrolases"/>
    <property type="match status" value="1"/>
</dbReference>
<dbReference type="Gene3D" id="2.30.40.10">
    <property type="entry name" value="Urease, subunit C, domain 1"/>
    <property type="match status" value="1"/>
</dbReference>
<protein>
    <submittedName>
        <fullName evidence="3">Secreted hydrolase</fullName>
    </submittedName>
</protein>
<gene>
    <name evidence="3" type="ORF">PUND_07099</name>
</gene>
<dbReference type="CDD" id="cd01299">
    <property type="entry name" value="Met_dep_hydrolase_A"/>
    <property type="match status" value="1"/>
</dbReference>
<dbReference type="InterPro" id="IPR006680">
    <property type="entry name" value="Amidohydro-rel"/>
</dbReference>
<dbReference type="Pfam" id="PF01979">
    <property type="entry name" value="Amidohydro_1"/>
    <property type="match status" value="1"/>
</dbReference>
<dbReference type="InterPro" id="IPR057744">
    <property type="entry name" value="OTAase-like"/>
</dbReference>
<evidence type="ECO:0000259" key="2">
    <source>
        <dbReference type="Pfam" id="PF01979"/>
    </source>
</evidence>
<keyword evidence="4" id="KW-1185">Reference proteome</keyword>
<dbReference type="InterPro" id="IPR051781">
    <property type="entry name" value="Metallo-dep_Hydrolase"/>
</dbReference>
<name>A0ABN0NH65_9GAMM</name>
<keyword evidence="1" id="KW-0732">Signal</keyword>
<dbReference type="InterPro" id="IPR011059">
    <property type="entry name" value="Metal-dep_hydrolase_composite"/>
</dbReference>
<evidence type="ECO:0000256" key="1">
    <source>
        <dbReference type="SAM" id="SignalP"/>
    </source>
</evidence>
<dbReference type="SUPFAM" id="SSF51338">
    <property type="entry name" value="Composite domain of metallo-dependent hydrolases"/>
    <property type="match status" value="2"/>
</dbReference>
<keyword evidence="3" id="KW-0378">Hydrolase</keyword>
<dbReference type="PANTHER" id="PTHR43135">
    <property type="entry name" value="ALPHA-D-RIBOSE 1-METHYLPHOSPHONATE 5-TRIPHOSPHATE DIPHOSPHATASE"/>
    <property type="match status" value="1"/>
</dbReference>
<feature type="domain" description="Amidohydrolase-related" evidence="2">
    <location>
        <begin position="86"/>
        <end position="428"/>
    </location>
</feature>
<reference evidence="3" key="2">
    <citation type="submission" date="2013-04" db="EMBL/GenBank/DDBJ databases">
        <title>Genome sequence of Pseudoalteromonas undina.</title>
        <authorList>
            <person name="Xie B.-B."/>
            <person name="Rong J.-C."/>
            <person name="Qin Q.-L."/>
            <person name="Shu Y.-L."/>
            <person name="Zhang Y.-Z."/>
        </authorList>
    </citation>
    <scope>NUCLEOTIDE SEQUENCE</scope>
    <source>
        <strain evidence="3">NCIMB 2128</strain>
    </source>
</reference>
<dbReference type="EMBL" id="AHCF02000017">
    <property type="protein sequence ID" value="ERG60858.1"/>
    <property type="molecule type" value="Genomic_DNA"/>
</dbReference>
<dbReference type="Gene3D" id="3.20.20.140">
    <property type="entry name" value="Metal-dependent hydrolases"/>
    <property type="match status" value="1"/>
</dbReference>
<reference evidence="3" key="1">
    <citation type="journal article" date="2012" name="J. Bacteriol.">
        <title>Genome sequences of type strains of seven species of the marine bacterium Pseudoalteromonas.</title>
        <authorList>
            <person name="Xie B.B."/>
            <person name="Shu Y.L."/>
            <person name="Qin Q.L."/>
            <person name="Rong J.C."/>
            <person name="Zhang X.Y."/>
            <person name="Chen X.L."/>
            <person name="Shi M."/>
            <person name="He H.L."/>
            <person name="Zhou B.C."/>
            <person name="Zhang Y.Z."/>
        </authorList>
    </citation>
    <scope>NUCLEOTIDE SEQUENCE [LARGE SCALE GENOMIC DNA]</scope>
    <source>
        <strain evidence="3">NCIMB 2128</strain>
    </source>
</reference>
<feature type="signal peptide" evidence="1">
    <location>
        <begin position="1"/>
        <end position="32"/>
    </location>
</feature>
<evidence type="ECO:0000313" key="3">
    <source>
        <dbReference type="EMBL" id="ERG60858.1"/>
    </source>
</evidence>
<comment type="caution">
    <text evidence="3">The sequence shown here is derived from an EMBL/GenBank/DDBJ whole genome shotgun (WGS) entry which is preliminary data.</text>
</comment>
<feature type="chain" id="PRO_5046058737" evidence="1">
    <location>
        <begin position="33"/>
        <end position="433"/>
    </location>
</feature>
<sequence>MNENNYNDLNMKKHLLTLSIVLMSLTSASALATTYISAKALLDVETGELKANPLIAIDKGVISQIQFNKKPKLSSNDELINLPTLTLLPGLMDMHVHLTSDPTVSRSERLGQSVPRMAIKASYFAKQTLEAGFTTVRNLGAEGYSVIAVRDGVNAGDIIGPRIWAAGPSLSITGGHCDNNRLPPEMKYTATGVADGPWAVRIKVRENIKYGANAIKLCATGGVFSKGTKVGIQQYAFEEMKAIVDEAHMRELPVAAHAHGTNGIKTAIKAGVDSVEHASFLDDEAIALAKEHGTWLSMDIYNTEYTLSFGEQNGVDEENLNKERLVSKKQRDSFKRAVEAGVNMVFGTDAAIYPHGDNAKQFSRMVEFGMSELQAIQAATINSAKLLKADKQLGQIKTGFAADIIAVNTNPLKNISTLEQIPFVMKAGVIYKQ</sequence>
<accession>A0ABN0NH65</accession>
<dbReference type="Proteomes" id="UP000016534">
    <property type="component" value="Unassembled WGS sequence"/>
</dbReference>
<organism evidence="3 4">
    <name type="scientific">Pseudoalteromonas undina</name>
    <dbReference type="NCBI Taxonomy" id="43660"/>
    <lineage>
        <taxon>Bacteria</taxon>
        <taxon>Pseudomonadati</taxon>
        <taxon>Pseudomonadota</taxon>
        <taxon>Gammaproteobacteria</taxon>
        <taxon>Alteromonadales</taxon>
        <taxon>Pseudoalteromonadaceae</taxon>
        <taxon>Pseudoalteromonas</taxon>
    </lineage>
</organism>